<dbReference type="PROSITE" id="PS00518">
    <property type="entry name" value="ZF_RING_1"/>
    <property type="match status" value="1"/>
</dbReference>
<feature type="domain" description="RING-type" evidence="7">
    <location>
        <begin position="447"/>
        <end position="474"/>
    </location>
</feature>
<evidence type="ECO:0000256" key="3">
    <source>
        <dbReference type="ARBA" id="ARBA00022833"/>
    </source>
</evidence>
<dbReference type="Gene3D" id="3.30.40.10">
    <property type="entry name" value="Zinc/RING finger domain, C3HC4 (zinc finger)"/>
    <property type="match status" value="1"/>
</dbReference>
<accession>A0A2K3DBC3</accession>
<dbReference type="PROSITE" id="PS50089">
    <property type="entry name" value="ZF_RING_2"/>
    <property type="match status" value="1"/>
</dbReference>
<dbReference type="InParanoid" id="A0A2K3DBC3"/>
<keyword evidence="2 4" id="KW-0863">Zinc-finger</keyword>
<feature type="compositionally biased region" description="Gly residues" evidence="6">
    <location>
        <begin position="700"/>
        <end position="715"/>
    </location>
</feature>
<name>A0A2K3DBC3_CHLRE</name>
<gene>
    <name evidence="8" type="ORF">CHLRE_10g453350v5</name>
</gene>
<dbReference type="InterPro" id="IPR033438">
    <property type="entry name" value="MOLO1"/>
</dbReference>
<evidence type="ECO:0000313" key="8">
    <source>
        <dbReference type="EMBL" id="PNW77823.1"/>
    </source>
</evidence>
<dbReference type="PANTHER" id="PTHR33748">
    <property type="entry name" value="PROTEIN CBG04600"/>
    <property type="match status" value="1"/>
</dbReference>
<dbReference type="AlphaFoldDB" id="A0A2K3DBC3"/>
<evidence type="ECO:0000256" key="1">
    <source>
        <dbReference type="ARBA" id="ARBA00022723"/>
    </source>
</evidence>
<dbReference type="InterPro" id="IPR013083">
    <property type="entry name" value="Znf_RING/FYVE/PHD"/>
</dbReference>
<dbReference type="GO" id="GO:0016020">
    <property type="term" value="C:membrane"/>
    <property type="evidence" value="ECO:0000318"/>
    <property type="project" value="GO_Central"/>
</dbReference>
<dbReference type="Pfam" id="PF17175">
    <property type="entry name" value="MOLO1"/>
    <property type="match status" value="1"/>
</dbReference>
<dbReference type="GO" id="GO:0008270">
    <property type="term" value="F:zinc ion binding"/>
    <property type="evidence" value="ECO:0007669"/>
    <property type="project" value="UniProtKB-KW"/>
</dbReference>
<keyword evidence="1" id="KW-0479">Metal-binding</keyword>
<dbReference type="STRING" id="3055.A0A2K3DBC3"/>
<dbReference type="CDD" id="cd16449">
    <property type="entry name" value="RING-HC"/>
    <property type="match status" value="1"/>
</dbReference>
<evidence type="ECO:0000256" key="6">
    <source>
        <dbReference type="SAM" id="MobiDB-lite"/>
    </source>
</evidence>
<dbReference type="GeneID" id="66055092"/>
<dbReference type="Pfam" id="PF00097">
    <property type="entry name" value="zf-C3HC4"/>
    <property type="match status" value="1"/>
</dbReference>
<evidence type="ECO:0000259" key="7">
    <source>
        <dbReference type="PROSITE" id="PS50089"/>
    </source>
</evidence>
<dbReference type="SMART" id="SM00184">
    <property type="entry name" value="RING"/>
    <property type="match status" value="1"/>
</dbReference>
<evidence type="ECO:0000256" key="5">
    <source>
        <dbReference type="SAM" id="Coils"/>
    </source>
</evidence>
<dbReference type="OrthoDB" id="8062037at2759"/>
<sequence length="715" mass="73769">MLLVAVGLGIVSAQPRYSPDTYPNPMVDTYKCGRKGVSSWVCDPDGILTYESANVVEGVIKKIFEGETPYVRTYCGASGQIGYQVAVALMRQMRTTGDPAEYAETFARSLHDRWGVGSSECNNGVLFFLSLNDRQLYISTGAGAKHALSFDVLGDIISDIRPVLREGRFGDAVERGVVNIGLALAGRPVEPGANAKPWSWDDALGLGIFASIVGGLIYFSSRSARRQQRRYSDCKSKLDKLKRDQAALRANSYNPTSCPVCLEDFATDLDTAQRAAEGASAPSAAAAAAADRAAGASGAAGAGTSGGAAGAGSGGAAGAGLSHQRSGSAGAVAAAAGMDVPLQEVGSFSSAAGASWGGEARGLSGEAAAAGQDGSSKGPQALLGKRAAADAEDRELKEPLMSPRTDAGSSGTGSAAAAAAAAAGGAAAAAAAAGGAAAAPAERRPLVLPCGHAFCEPCIKAWLDQKKVSCPICRRPIDEEDTTDPNAPPGQGPQARRPPGTSTTPRDPNAPGGGGGPSGSSGPRPPCSVDDGFYDPHAQPTSMFDTPNAHMYDDPNVPHHFHHMHGPGMGMGMGDPYAGGSAGILPRLRLRWGARRRFGAGVGFGGGPFGGVGYGVGYGPYGYGGRMNEEMLMTEMLFRLRQLQRQHPDFVSGQMLQQWEQDLRQGREFNSEQLRQFQLRDPATRAQLESSGRSGARVNFGGGSSRGGGGRGGSW</sequence>
<dbReference type="KEGG" id="cre:CHLRE_10g453350v5"/>
<feature type="region of interest" description="Disordered" evidence="6">
    <location>
        <begin position="685"/>
        <end position="715"/>
    </location>
</feature>
<keyword evidence="5" id="KW-0175">Coiled coil</keyword>
<feature type="region of interest" description="Disordered" evidence="6">
    <location>
        <begin position="364"/>
        <end position="412"/>
    </location>
</feature>
<organism evidence="8 9">
    <name type="scientific">Chlamydomonas reinhardtii</name>
    <name type="common">Chlamydomonas smithii</name>
    <dbReference type="NCBI Taxonomy" id="3055"/>
    <lineage>
        <taxon>Eukaryota</taxon>
        <taxon>Viridiplantae</taxon>
        <taxon>Chlorophyta</taxon>
        <taxon>core chlorophytes</taxon>
        <taxon>Chlorophyceae</taxon>
        <taxon>CS clade</taxon>
        <taxon>Chlamydomonadales</taxon>
        <taxon>Chlamydomonadaceae</taxon>
        <taxon>Chlamydomonas</taxon>
    </lineage>
</organism>
<dbReference type="Gramene" id="PNW77823">
    <property type="protein sequence ID" value="PNW77823"/>
    <property type="gene ID" value="CHLRE_10g453350v5"/>
</dbReference>
<feature type="compositionally biased region" description="Gly residues" evidence="6">
    <location>
        <begin position="299"/>
        <end position="318"/>
    </location>
</feature>
<protein>
    <recommendedName>
        <fullName evidence="7">RING-type domain-containing protein</fullName>
    </recommendedName>
</protein>
<keyword evidence="3" id="KW-0862">Zinc</keyword>
<evidence type="ECO:0000313" key="9">
    <source>
        <dbReference type="Proteomes" id="UP000006906"/>
    </source>
</evidence>
<feature type="region of interest" description="Disordered" evidence="6">
    <location>
        <begin position="299"/>
        <end position="324"/>
    </location>
</feature>
<dbReference type="PANTHER" id="PTHR33748:SF5">
    <property type="entry name" value="GROUND-LIKE DOMAIN-CONTAINING PROTEIN"/>
    <property type="match status" value="1"/>
</dbReference>
<dbReference type="Proteomes" id="UP000006906">
    <property type="component" value="Chromosome 10"/>
</dbReference>
<dbReference type="Gene3D" id="3.10.310.50">
    <property type="match status" value="1"/>
</dbReference>
<feature type="region of interest" description="Disordered" evidence="6">
    <location>
        <begin position="476"/>
        <end position="549"/>
    </location>
</feature>
<dbReference type="EMBL" id="CM008971">
    <property type="protein sequence ID" value="PNW77823.1"/>
    <property type="molecule type" value="Genomic_DNA"/>
</dbReference>
<dbReference type="RefSeq" id="XP_042920399.1">
    <property type="nucleotide sequence ID" value="XM_043067002.1"/>
</dbReference>
<feature type="compositionally biased region" description="Basic and acidic residues" evidence="6">
    <location>
        <begin position="387"/>
        <end position="398"/>
    </location>
</feature>
<feature type="coiled-coil region" evidence="5">
    <location>
        <begin position="224"/>
        <end position="251"/>
    </location>
</feature>
<evidence type="ECO:0000256" key="2">
    <source>
        <dbReference type="ARBA" id="ARBA00022771"/>
    </source>
</evidence>
<dbReference type="SUPFAM" id="SSF57850">
    <property type="entry name" value="RING/U-box"/>
    <property type="match status" value="1"/>
</dbReference>
<dbReference type="OMA" id="MSERMEG"/>
<evidence type="ECO:0000256" key="4">
    <source>
        <dbReference type="PROSITE-ProRule" id="PRU00175"/>
    </source>
</evidence>
<keyword evidence="9" id="KW-1185">Reference proteome</keyword>
<proteinExistence type="predicted"/>
<dbReference type="InterPro" id="IPR018957">
    <property type="entry name" value="Znf_C3HC4_RING-type"/>
</dbReference>
<dbReference type="InterPro" id="IPR017907">
    <property type="entry name" value="Znf_RING_CS"/>
</dbReference>
<dbReference type="InterPro" id="IPR001841">
    <property type="entry name" value="Znf_RING"/>
</dbReference>
<dbReference type="GO" id="GO:0005892">
    <property type="term" value="C:acetylcholine-gated channel complex"/>
    <property type="evidence" value="ECO:0007669"/>
    <property type="project" value="InterPro"/>
</dbReference>
<reference evidence="8 9" key="1">
    <citation type="journal article" date="2007" name="Science">
        <title>The Chlamydomonas genome reveals the evolution of key animal and plant functions.</title>
        <authorList>
            <person name="Merchant S.S."/>
            <person name="Prochnik S.E."/>
            <person name="Vallon O."/>
            <person name="Harris E.H."/>
            <person name="Karpowicz S.J."/>
            <person name="Witman G.B."/>
            <person name="Terry A."/>
            <person name="Salamov A."/>
            <person name="Fritz-Laylin L.K."/>
            <person name="Marechal-Drouard L."/>
            <person name="Marshall W.F."/>
            <person name="Qu L.H."/>
            <person name="Nelson D.R."/>
            <person name="Sanderfoot A.A."/>
            <person name="Spalding M.H."/>
            <person name="Kapitonov V.V."/>
            <person name="Ren Q."/>
            <person name="Ferris P."/>
            <person name="Lindquist E."/>
            <person name="Shapiro H."/>
            <person name="Lucas S.M."/>
            <person name="Grimwood J."/>
            <person name="Schmutz J."/>
            <person name="Cardol P."/>
            <person name="Cerutti H."/>
            <person name="Chanfreau G."/>
            <person name="Chen C.L."/>
            <person name="Cognat V."/>
            <person name="Croft M.T."/>
            <person name="Dent R."/>
            <person name="Dutcher S."/>
            <person name="Fernandez E."/>
            <person name="Fukuzawa H."/>
            <person name="Gonzalez-Ballester D."/>
            <person name="Gonzalez-Halphen D."/>
            <person name="Hallmann A."/>
            <person name="Hanikenne M."/>
            <person name="Hippler M."/>
            <person name="Inwood W."/>
            <person name="Jabbari K."/>
            <person name="Kalanon M."/>
            <person name="Kuras R."/>
            <person name="Lefebvre P.A."/>
            <person name="Lemaire S.D."/>
            <person name="Lobanov A.V."/>
            <person name="Lohr M."/>
            <person name="Manuell A."/>
            <person name="Meier I."/>
            <person name="Mets L."/>
            <person name="Mittag M."/>
            <person name="Mittelmeier T."/>
            <person name="Moroney J.V."/>
            <person name="Moseley J."/>
            <person name="Napoli C."/>
            <person name="Nedelcu A.M."/>
            <person name="Niyogi K."/>
            <person name="Novoselov S.V."/>
            <person name="Paulsen I.T."/>
            <person name="Pazour G."/>
            <person name="Purton S."/>
            <person name="Ral J.P."/>
            <person name="Riano-Pachon D.M."/>
            <person name="Riekhof W."/>
            <person name="Rymarquis L."/>
            <person name="Schroda M."/>
            <person name="Stern D."/>
            <person name="Umen J."/>
            <person name="Willows R."/>
            <person name="Wilson N."/>
            <person name="Zimmer S.L."/>
            <person name="Allmer J."/>
            <person name="Balk J."/>
            <person name="Bisova K."/>
            <person name="Chen C.J."/>
            <person name="Elias M."/>
            <person name="Gendler K."/>
            <person name="Hauser C."/>
            <person name="Lamb M.R."/>
            <person name="Ledford H."/>
            <person name="Long J.C."/>
            <person name="Minagawa J."/>
            <person name="Page M.D."/>
            <person name="Pan J."/>
            <person name="Pootakham W."/>
            <person name="Roje S."/>
            <person name="Rose A."/>
            <person name="Stahlberg E."/>
            <person name="Terauchi A.M."/>
            <person name="Yang P."/>
            <person name="Ball S."/>
            <person name="Bowler C."/>
            <person name="Dieckmann C.L."/>
            <person name="Gladyshev V.N."/>
            <person name="Green P."/>
            <person name="Jorgensen R."/>
            <person name="Mayfield S."/>
            <person name="Mueller-Roeber B."/>
            <person name="Rajamani S."/>
            <person name="Sayre R.T."/>
            <person name="Brokstein P."/>
            <person name="Dubchak I."/>
            <person name="Goodstein D."/>
            <person name="Hornick L."/>
            <person name="Huang Y.W."/>
            <person name="Jhaveri J."/>
            <person name="Luo Y."/>
            <person name="Martinez D."/>
            <person name="Ngau W.C."/>
            <person name="Otillar B."/>
            <person name="Poliakov A."/>
            <person name="Porter A."/>
            <person name="Szajkowski L."/>
            <person name="Werner G."/>
            <person name="Zhou K."/>
            <person name="Grigoriev I.V."/>
            <person name="Rokhsar D.S."/>
            <person name="Grossman A.R."/>
        </authorList>
    </citation>
    <scope>NUCLEOTIDE SEQUENCE [LARGE SCALE GENOMIC DNA]</scope>
    <source>
        <strain evidence="9">CC-503</strain>
    </source>
</reference>